<dbReference type="GO" id="GO:0016705">
    <property type="term" value="F:oxidoreductase activity, acting on paired donors, with incorporation or reduction of molecular oxygen"/>
    <property type="evidence" value="ECO:0007669"/>
    <property type="project" value="InterPro"/>
</dbReference>
<dbReference type="AlphaFoldDB" id="A0AAD9MV36"/>
<dbReference type="FunFam" id="1.10.630.10:FF:000006">
    <property type="entry name" value="Cytochrome P450 302a1, mitochondrial"/>
    <property type="match status" value="1"/>
</dbReference>
<evidence type="ECO:0000256" key="3">
    <source>
        <dbReference type="ARBA" id="ARBA00022617"/>
    </source>
</evidence>
<dbReference type="CDD" id="cd11054">
    <property type="entry name" value="CYP24A1-like"/>
    <property type="match status" value="1"/>
</dbReference>
<evidence type="ECO:0000256" key="10">
    <source>
        <dbReference type="SAM" id="MobiDB-lite"/>
    </source>
</evidence>
<feature type="compositionally biased region" description="Basic and acidic residues" evidence="10">
    <location>
        <begin position="62"/>
        <end position="75"/>
    </location>
</feature>
<dbReference type="PANTHER" id="PTHR24279:SF120">
    <property type="entry name" value="CYTOCHROME P450"/>
    <property type="match status" value="1"/>
</dbReference>
<evidence type="ECO:0000313" key="11">
    <source>
        <dbReference type="EMBL" id="KAK2146545.1"/>
    </source>
</evidence>
<comment type="caution">
    <text evidence="11">The sequence shown here is derived from an EMBL/GenBank/DDBJ whole genome shotgun (WGS) entry which is preliminary data.</text>
</comment>
<dbReference type="Pfam" id="PF00067">
    <property type="entry name" value="p450"/>
    <property type="match status" value="1"/>
</dbReference>
<dbReference type="PRINTS" id="PR00463">
    <property type="entry name" value="EP450I"/>
</dbReference>
<accession>A0AAD9MV36</accession>
<organism evidence="11 12">
    <name type="scientific">Paralvinella palmiformis</name>
    <dbReference type="NCBI Taxonomy" id="53620"/>
    <lineage>
        <taxon>Eukaryota</taxon>
        <taxon>Metazoa</taxon>
        <taxon>Spiralia</taxon>
        <taxon>Lophotrochozoa</taxon>
        <taxon>Annelida</taxon>
        <taxon>Polychaeta</taxon>
        <taxon>Sedentaria</taxon>
        <taxon>Canalipalpata</taxon>
        <taxon>Terebellida</taxon>
        <taxon>Terebelliformia</taxon>
        <taxon>Alvinellidae</taxon>
        <taxon>Paralvinella</taxon>
    </lineage>
</organism>
<dbReference type="EMBL" id="JAODUP010000601">
    <property type="protein sequence ID" value="KAK2146545.1"/>
    <property type="molecule type" value="Genomic_DNA"/>
</dbReference>
<feature type="region of interest" description="Disordered" evidence="10">
    <location>
        <begin position="55"/>
        <end position="76"/>
    </location>
</feature>
<keyword evidence="4 8" id="KW-0479">Metal-binding</keyword>
<dbReference type="SUPFAM" id="SSF48264">
    <property type="entry name" value="Cytochrome P450"/>
    <property type="match status" value="1"/>
</dbReference>
<sequence length="549" mass="63717">MANNLRRIAGSLRVRKHRSTWLTGTEAAPLTDEWYGSICLSGYIPARWRSHAATNRPISMENEQREEVNSKDVKPFTDMPGPKGLPYLGTLLRYKFGPYRMDTYHLSLMDNYHRYGKIFKETIAGRTKVHLLDPDYISVMYQQEDKMPHIPPLLETTQLYRKIRNLSPGLGNTNGEEWYRLRSAVQQMMMRPRAVSMFLPQVNEIVDDFVDRLQRIRVKDSGLVPSFKNELLKWNLESSASTCFEIRFGCLDAESDSIQQQMITASRQIFELSLKLTFGIPWFKLFTTPTLKQLLAAEDLFFSNGQKLVDQTVTKIKSLVDRGELKEGQYKFLTYLMGKEELDYKDTSILTLSLFADGLSTTVPSMIGQLYCLAVNPDKQEKLYESIRQLLPNKDEPITNEVLSKCQYLKSCIKEGFRFFPIGVEVSRKPQKDVIIGGYHIPAGTHVELNNNLLLRLPEYFNSPETYLPERWMRGETMEKVHPYLLLPFGFGPRTCAGRRFAEQEMQVLIIRLLQHFQIEWSHQDVMAQRYCMLLTPNKEPLFKFIPRK</sequence>
<comment type="cofactor">
    <cofactor evidence="1 8">
        <name>heme</name>
        <dbReference type="ChEBI" id="CHEBI:30413"/>
    </cofactor>
</comment>
<dbReference type="PROSITE" id="PS00086">
    <property type="entry name" value="CYTOCHROME_P450"/>
    <property type="match status" value="1"/>
</dbReference>
<evidence type="ECO:0000256" key="4">
    <source>
        <dbReference type="ARBA" id="ARBA00022723"/>
    </source>
</evidence>
<dbReference type="InterPro" id="IPR001128">
    <property type="entry name" value="Cyt_P450"/>
</dbReference>
<dbReference type="GO" id="GO:0005506">
    <property type="term" value="F:iron ion binding"/>
    <property type="evidence" value="ECO:0007669"/>
    <property type="project" value="InterPro"/>
</dbReference>
<dbReference type="InterPro" id="IPR050479">
    <property type="entry name" value="CYP11_CYP27_families"/>
</dbReference>
<proteinExistence type="inferred from homology"/>
<keyword evidence="6 8" id="KW-0408">Iron</keyword>
<comment type="similarity">
    <text evidence="2 9">Belongs to the cytochrome P450 family.</text>
</comment>
<dbReference type="GO" id="GO:0004497">
    <property type="term" value="F:monooxygenase activity"/>
    <property type="evidence" value="ECO:0007669"/>
    <property type="project" value="UniProtKB-KW"/>
</dbReference>
<dbReference type="GO" id="GO:0020037">
    <property type="term" value="F:heme binding"/>
    <property type="evidence" value="ECO:0007669"/>
    <property type="project" value="InterPro"/>
</dbReference>
<evidence type="ECO:0000256" key="9">
    <source>
        <dbReference type="RuleBase" id="RU000461"/>
    </source>
</evidence>
<evidence type="ECO:0000313" key="12">
    <source>
        <dbReference type="Proteomes" id="UP001208570"/>
    </source>
</evidence>
<evidence type="ECO:0008006" key="13">
    <source>
        <dbReference type="Google" id="ProtNLM"/>
    </source>
</evidence>
<protein>
    <recommendedName>
        <fullName evidence="13">Cytochrome P450</fullName>
    </recommendedName>
</protein>
<evidence type="ECO:0000256" key="6">
    <source>
        <dbReference type="ARBA" id="ARBA00023004"/>
    </source>
</evidence>
<keyword evidence="7 9" id="KW-0503">Monooxygenase</keyword>
<dbReference type="PANTHER" id="PTHR24279">
    <property type="entry name" value="CYTOCHROME P450"/>
    <property type="match status" value="1"/>
</dbReference>
<dbReference type="Gene3D" id="1.10.630.10">
    <property type="entry name" value="Cytochrome P450"/>
    <property type="match status" value="1"/>
</dbReference>
<dbReference type="InterPro" id="IPR036396">
    <property type="entry name" value="Cyt_P450_sf"/>
</dbReference>
<dbReference type="InterPro" id="IPR002401">
    <property type="entry name" value="Cyt_P450_E_grp-I"/>
</dbReference>
<keyword evidence="12" id="KW-1185">Reference proteome</keyword>
<keyword evidence="3 8" id="KW-0349">Heme</keyword>
<gene>
    <name evidence="11" type="ORF">LSH36_601g01038</name>
</gene>
<evidence type="ECO:0000256" key="1">
    <source>
        <dbReference type="ARBA" id="ARBA00001971"/>
    </source>
</evidence>
<name>A0AAD9MV36_9ANNE</name>
<evidence type="ECO:0000256" key="7">
    <source>
        <dbReference type="ARBA" id="ARBA00023033"/>
    </source>
</evidence>
<dbReference type="InterPro" id="IPR017972">
    <property type="entry name" value="Cyt_P450_CS"/>
</dbReference>
<feature type="binding site" description="axial binding residue" evidence="8">
    <location>
        <position position="496"/>
    </location>
    <ligand>
        <name>heme</name>
        <dbReference type="ChEBI" id="CHEBI:30413"/>
    </ligand>
    <ligandPart>
        <name>Fe</name>
        <dbReference type="ChEBI" id="CHEBI:18248"/>
    </ligandPart>
</feature>
<evidence type="ECO:0000256" key="8">
    <source>
        <dbReference type="PIRSR" id="PIRSR602401-1"/>
    </source>
</evidence>
<reference evidence="11" key="1">
    <citation type="journal article" date="2023" name="Mol. Biol. Evol.">
        <title>Third-Generation Sequencing Reveals the Adaptive Role of the Epigenome in Three Deep-Sea Polychaetes.</title>
        <authorList>
            <person name="Perez M."/>
            <person name="Aroh O."/>
            <person name="Sun Y."/>
            <person name="Lan Y."/>
            <person name="Juniper S.K."/>
            <person name="Young C.R."/>
            <person name="Angers B."/>
            <person name="Qian P.Y."/>
        </authorList>
    </citation>
    <scope>NUCLEOTIDE SEQUENCE</scope>
    <source>
        <strain evidence="11">P08H-3</strain>
    </source>
</reference>
<evidence type="ECO:0000256" key="5">
    <source>
        <dbReference type="ARBA" id="ARBA00023002"/>
    </source>
</evidence>
<dbReference type="Proteomes" id="UP001208570">
    <property type="component" value="Unassembled WGS sequence"/>
</dbReference>
<keyword evidence="5 9" id="KW-0560">Oxidoreductase</keyword>
<dbReference type="PRINTS" id="PR00385">
    <property type="entry name" value="P450"/>
</dbReference>
<evidence type="ECO:0000256" key="2">
    <source>
        <dbReference type="ARBA" id="ARBA00010617"/>
    </source>
</evidence>